<name>A0AAN6MUT6_9PEZI</name>
<evidence type="ECO:0000313" key="2">
    <source>
        <dbReference type="Proteomes" id="UP001303473"/>
    </source>
</evidence>
<dbReference type="Proteomes" id="UP001303473">
    <property type="component" value="Unassembled WGS sequence"/>
</dbReference>
<keyword evidence="2" id="KW-1185">Reference proteome</keyword>
<accession>A0AAN6MUT6</accession>
<evidence type="ECO:0000313" key="1">
    <source>
        <dbReference type="EMBL" id="KAK3933435.1"/>
    </source>
</evidence>
<sequence length="136" mass="14268">MTVTVSRRGASVVSLTGMKISTACVNGLENWNAWVSFKNTSGAASATATSMDDLVCTNGTSITTFSGLCAFTCNFGYCTLGAYICTRMGKQVTKPKSLNIDRYPAAGLNDNYDGCVHSTATSVTAPTACARPSRRP</sequence>
<proteinExistence type="predicted"/>
<gene>
    <name evidence="1" type="ORF">QBC46DRAFT_436376</name>
</gene>
<protein>
    <submittedName>
        <fullName evidence="1">Uncharacterized protein</fullName>
    </submittedName>
</protein>
<comment type="caution">
    <text evidence="1">The sequence shown here is derived from an EMBL/GenBank/DDBJ whole genome shotgun (WGS) entry which is preliminary data.</text>
</comment>
<reference evidence="2" key="1">
    <citation type="journal article" date="2023" name="Mol. Phylogenet. Evol.">
        <title>Genome-scale phylogeny and comparative genomics of the fungal order Sordariales.</title>
        <authorList>
            <person name="Hensen N."/>
            <person name="Bonometti L."/>
            <person name="Westerberg I."/>
            <person name="Brannstrom I.O."/>
            <person name="Guillou S."/>
            <person name="Cros-Aarteil S."/>
            <person name="Calhoun S."/>
            <person name="Haridas S."/>
            <person name="Kuo A."/>
            <person name="Mondo S."/>
            <person name="Pangilinan J."/>
            <person name="Riley R."/>
            <person name="LaButti K."/>
            <person name="Andreopoulos B."/>
            <person name="Lipzen A."/>
            <person name="Chen C."/>
            <person name="Yan M."/>
            <person name="Daum C."/>
            <person name="Ng V."/>
            <person name="Clum A."/>
            <person name="Steindorff A."/>
            <person name="Ohm R.A."/>
            <person name="Martin F."/>
            <person name="Silar P."/>
            <person name="Natvig D.O."/>
            <person name="Lalanne C."/>
            <person name="Gautier V."/>
            <person name="Ament-Velasquez S.L."/>
            <person name="Kruys A."/>
            <person name="Hutchinson M.I."/>
            <person name="Powell A.J."/>
            <person name="Barry K."/>
            <person name="Miller A.N."/>
            <person name="Grigoriev I.V."/>
            <person name="Debuchy R."/>
            <person name="Gladieux P."/>
            <person name="Hiltunen Thoren M."/>
            <person name="Johannesson H."/>
        </authorList>
    </citation>
    <scope>NUCLEOTIDE SEQUENCE [LARGE SCALE GENOMIC DNA]</scope>
    <source>
        <strain evidence="2">CBS 340.73</strain>
    </source>
</reference>
<organism evidence="1 2">
    <name type="scientific">Diplogelasinospora grovesii</name>
    <dbReference type="NCBI Taxonomy" id="303347"/>
    <lineage>
        <taxon>Eukaryota</taxon>
        <taxon>Fungi</taxon>
        <taxon>Dikarya</taxon>
        <taxon>Ascomycota</taxon>
        <taxon>Pezizomycotina</taxon>
        <taxon>Sordariomycetes</taxon>
        <taxon>Sordariomycetidae</taxon>
        <taxon>Sordariales</taxon>
        <taxon>Diplogelasinosporaceae</taxon>
        <taxon>Diplogelasinospora</taxon>
    </lineage>
</organism>
<dbReference type="EMBL" id="MU854261">
    <property type="protein sequence ID" value="KAK3933435.1"/>
    <property type="molecule type" value="Genomic_DNA"/>
</dbReference>
<dbReference type="AlphaFoldDB" id="A0AAN6MUT6"/>